<dbReference type="EMBL" id="CM007892">
    <property type="protein sequence ID" value="OTG30471.1"/>
    <property type="molecule type" value="Genomic_DNA"/>
</dbReference>
<dbReference type="Gramene" id="mRNA:HanXRQr2_Chr03g0093501">
    <property type="protein sequence ID" value="mRNA:HanXRQr2_Chr03g0093501"/>
    <property type="gene ID" value="HanXRQr2_Chr03g0093501"/>
</dbReference>
<feature type="compositionally biased region" description="Polar residues" evidence="7">
    <location>
        <begin position="144"/>
        <end position="157"/>
    </location>
</feature>
<reference evidence="9 11" key="1">
    <citation type="journal article" date="2017" name="Nature">
        <title>The sunflower genome provides insights into oil metabolism, flowering and Asterid evolution.</title>
        <authorList>
            <person name="Badouin H."/>
            <person name="Gouzy J."/>
            <person name="Grassa C.J."/>
            <person name="Murat F."/>
            <person name="Staton S.E."/>
            <person name="Cottret L."/>
            <person name="Lelandais-Briere C."/>
            <person name="Owens G.L."/>
            <person name="Carrere S."/>
            <person name="Mayjonade B."/>
            <person name="Legrand L."/>
            <person name="Gill N."/>
            <person name="Kane N.C."/>
            <person name="Bowers J.E."/>
            <person name="Hubner S."/>
            <person name="Bellec A."/>
            <person name="Berard A."/>
            <person name="Berges H."/>
            <person name="Blanchet N."/>
            <person name="Boniface M.C."/>
            <person name="Brunel D."/>
            <person name="Catrice O."/>
            <person name="Chaidir N."/>
            <person name="Claudel C."/>
            <person name="Donnadieu C."/>
            <person name="Faraut T."/>
            <person name="Fievet G."/>
            <person name="Helmstetter N."/>
            <person name="King M."/>
            <person name="Knapp S.J."/>
            <person name="Lai Z."/>
            <person name="Le Paslier M.C."/>
            <person name="Lippi Y."/>
            <person name="Lorenzon L."/>
            <person name="Mandel J.R."/>
            <person name="Marage G."/>
            <person name="Marchand G."/>
            <person name="Marquand E."/>
            <person name="Bret-Mestries E."/>
            <person name="Morien E."/>
            <person name="Nambeesan S."/>
            <person name="Nguyen T."/>
            <person name="Pegot-Espagnet P."/>
            <person name="Pouilly N."/>
            <person name="Raftis F."/>
            <person name="Sallet E."/>
            <person name="Schiex T."/>
            <person name="Thomas J."/>
            <person name="Vandecasteele C."/>
            <person name="Vares D."/>
            <person name="Vear F."/>
            <person name="Vautrin S."/>
            <person name="Crespi M."/>
            <person name="Mangin B."/>
            <person name="Burke J.M."/>
            <person name="Salse J."/>
            <person name="Munos S."/>
            <person name="Vincourt P."/>
            <person name="Rieseberg L.H."/>
            <person name="Langlade N.B."/>
        </authorList>
    </citation>
    <scope>NUCLEOTIDE SEQUENCE [LARGE SCALE GENOMIC DNA]</scope>
    <source>
        <strain evidence="11">cv. SF193</strain>
        <tissue evidence="9">Leaves</tissue>
    </source>
</reference>
<dbReference type="FunCoup" id="A0A251V775">
    <property type="interactions" value="1194"/>
</dbReference>
<accession>A0A251V775</accession>
<dbReference type="EMBL" id="MNCJ02000318">
    <property type="protein sequence ID" value="KAF5813034.1"/>
    <property type="molecule type" value="Genomic_DNA"/>
</dbReference>
<evidence type="ECO:0000259" key="8">
    <source>
        <dbReference type="PROSITE" id="PS50811"/>
    </source>
</evidence>
<dbReference type="InterPro" id="IPR036576">
    <property type="entry name" value="WRKY_dom_sf"/>
</dbReference>
<dbReference type="Proteomes" id="UP000215914">
    <property type="component" value="Chromosome 3"/>
</dbReference>
<feature type="domain" description="WRKY" evidence="8">
    <location>
        <begin position="313"/>
        <end position="378"/>
    </location>
</feature>
<evidence type="ECO:0000256" key="1">
    <source>
        <dbReference type="ARBA" id="ARBA00004123"/>
    </source>
</evidence>
<dbReference type="PANTHER" id="PTHR31221:SF150">
    <property type="entry name" value="WRKY TRANSCRIPTION FACTOR 32-RELATED"/>
    <property type="match status" value="1"/>
</dbReference>
<dbReference type="Gene3D" id="2.20.25.80">
    <property type="entry name" value="WRKY domain"/>
    <property type="match status" value="2"/>
</dbReference>
<dbReference type="GO" id="GO:0003700">
    <property type="term" value="F:DNA-binding transcription factor activity"/>
    <property type="evidence" value="ECO:0000318"/>
    <property type="project" value="GO_Central"/>
</dbReference>
<keyword evidence="5" id="KW-0804">Transcription</keyword>
<dbReference type="Pfam" id="PF03106">
    <property type="entry name" value="WRKY"/>
    <property type="match status" value="2"/>
</dbReference>
<keyword evidence="2" id="KW-0677">Repeat</keyword>
<feature type="compositionally biased region" description="Low complexity" evidence="7">
    <location>
        <begin position="396"/>
        <end position="408"/>
    </location>
</feature>
<dbReference type="SMR" id="A0A251V775"/>
<dbReference type="AlphaFoldDB" id="A0A251V775"/>
<evidence type="ECO:0000256" key="2">
    <source>
        <dbReference type="ARBA" id="ARBA00022737"/>
    </source>
</evidence>
<keyword evidence="4" id="KW-0238">DNA-binding</keyword>
<evidence type="ECO:0000313" key="9">
    <source>
        <dbReference type="EMBL" id="KAF5813034.1"/>
    </source>
</evidence>
<proteinExistence type="predicted"/>
<dbReference type="FunFam" id="2.20.25.80:FF:000006">
    <property type="entry name" value="WRKY transcription factor"/>
    <property type="match status" value="1"/>
</dbReference>
<dbReference type="InterPro" id="IPR003657">
    <property type="entry name" value="WRKY_dom"/>
</dbReference>
<feature type="region of interest" description="Disordered" evidence="7">
    <location>
        <begin position="144"/>
        <end position="167"/>
    </location>
</feature>
<keyword evidence="3" id="KW-0805">Transcription regulation</keyword>
<evidence type="ECO:0000256" key="4">
    <source>
        <dbReference type="ARBA" id="ARBA00023125"/>
    </source>
</evidence>
<comment type="subcellular location">
    <subcellularLocation>
        <location evidence="1">Nucleus</location>
    </subcellularLocation>
</comment>
<feature type="domain" description="WRKY" evidence="8">
    <location>
        <begin position="174"/>
        <end position="231"/>
    </location>
</feature>
<feature type="region of interest" description="Disordered" evidence="7">
    <location>
        <begin position="278"/>
        <end position="303"/>
    </location>
</feature>
<feature type="region of interest" description="Disordered" evidence="7">
    <location>
        <begin position="1"/>
        <end position="77"/>
    </location>
</feature>
<organism evidence="10 11">
    <name type="scientific">Helianthus annuus</name>
    <name type="common">Common sunflower</name>
    <dbReference type="NCBI Taxonomy" id="4232"/>
    <lineage>
        <taxon>Eukaryota</taxon>
        <taxon>Viridiplantae</taxon>
        <taxon>Streptophyta</taxon>
        <taxon>Embryophyta</taxon>
        <taxon>Tracheophyta</taxon>
        <taxon>Spermatophyta</taxon>
        <taxon>Magnoliopsida</taxon>
        <taxon>eudicotyledons</taxon>
        <taxon>Gunneridae</taxon>
        <taxon>Pentapetalae</taxon>
        <taxon>asterids</taxon>
        <taxon>campanulids</taxon>
        <taxon>Asterales</taxon>
        <taxon>Asteraceae</taxon>
        <taxon>Asteroideae</taxon>
        <taxon>Heliantheae alliance</taxon>
        <taxon>Heliantheae</taxon>
        <taxon>Helianthus</taxon>
    </lineage>
</organism>
<dbReference type="InterPro" id="IPR044810">
    <property type="entry name" value="WRKY_plant"/>
</dbReference>
<dbReference type="InParanoid" id="A0A251V775"/>
<protein>
    <submittedName>
        <fullName evidence="10">Putative WRKY domain-containing protein</fullName>
    </submittedName>
    <submittedName>
        <fullName evidence="9">Transcription factor WRKY family</fullName>
    </submittedName>
</protein>
<feature type="compositionally biased region" description="Low complexity" evidence="7">
    <location>
        <begin position="290"/>
        <end position="300"/>
    </location>
</feature>
<reference evidence="9" key="3">
    <citation type="submission" date="2020-06" db="EMBL/GenBank/DDBJ databases">
        <title>Helianthus annuus Genome sequencing and assembly Release 2.</title>
        <authorList>
            <person name="Gouzy J."/>
            <person name="Langlade N."/>
            <person name="Munos S."/>
        </authorList>
    </citation>
    <scope>NUCLEOTIDE SEQUENCE</scope>
    <source>
        <tissue evidence="9">Leaves</tissue>
    </source>
</reference>
<feature type="region of interest" description="Disordered" evidence="7">
    <location>
        <begin position="394"/>
        <end position="420"/>
    </location>
</feature>
<keyword evidence="6" id="KW-0539">Nucleus</keyword>
<reference evidence="10" key="2">
    <citation type="submission" date="2017-02" db="EMBL/GenBank/DDBJ databases">
        <title>Sunflower complete genome.</title>
        <authorList>
            <person name="Langlade N."/>
            <person name="Munos S."/>
        </authorList>
    </citation>
    <scope>NUCLEOTIDE SEQUENCE [LARGE SCALE GENOMIC DNA]</scope>
    <source>
        <tissue evidence="10">Leaves</tissue>
    </source>
</reference>
<feature type="compositionally biased region" description="Acidic residues" evidence="7">
    <location>
        <begin position="41"/>
        <end position="50"/>
    </location>
</feature>
<sequence length="420" mass="46238">MDDDSDRSSEATQFEILTRKPYGDNNNNDDDGEHSSGTVNEEFDDDDDATDDQREEVSDFETSRMEIERSCGEETLGSGLAEVPVQYEVRHEELQQLKNQLQGSHQEALAVVIAQAAQAHSGNNQSLTSDFPTPISTIARLNSKVDTPSTESNQRINSDSKTVSTSRTVKTPIDGYNWRKYGQKQVKSPPGSRSYFKCTYNECDAKKIESCDQHNSVTKIVYKGQHKHEPPKKVYSRRGKVVSGSSRGKERKSISEPPSKQYISSGSISNGLILVEEMDAPPPKPRVKKSSSVSPGSVLKPPKKPKFVIHAASDVGISADGYRWRKYGQKMVKGNPHPRNYYKCTSAGCPVRKHIEMAVDGSSEVILTYKGIHDHDIPAPTKVQAPPTVLLLNAVSSPSKNNNSQSSKGETDPSNSVPDN</sequence>
<gene>
    <name evidence="10" type="ORF">HannXRQ_Chr03g0064891</name>
    <name evidence="9" type="ORF">HanXRQr2_Chr03g0093501</name>
</gene>
<evidence type="ECO:0000256" key="7">
    <source>
        <dbReference type="SAM" id="MobiDB-lite"/>
    </source>
</evidence>
<dbReference type="PROSITE" id="PS50811">
    <property type="entry name" value="WRKY"/>
    <property type="match status" value="2"/>
</dbReference>
<name>A0A251V775_HELAN</name>
<dbReference type="SUPFAM" id="SSF118290">
    <property type="entry name" value="WRKY DNA-binding domain"/>
    <property type="match status" value="2"/>
</dbReference>
<keyword evidence="11" id="KW-1185">Reference proteome</keyword>
<evidence type="ECO:0000313" key="10">
    <source>
        <dbReference type="EMBL" id="OTG30471.1"/>
    </source>
</evidence>
<feature type="compositionally biased region" description="Basic and acidic residues" evidence="7">
    <location>
        <begin position="51"/>
        <end position="72"/>
    </location>
</feature>
<evidence type="ECO:0000256" key="3">
    <source>
        <dbReference type="ARBA" id="ARBA00023015"/>
    </source>
</evidence>
<evidence type="ECO:0000313" key="11">
    <source>
        <dbReference type="Proteomes" id="UP000215914"/>
    </source>
</evidence>
<dbReference type="OMA" id="CTYTECE"/>
<feature type="region of interest" description="Disordered" evidence="7">
    <location>
        <begin position="224"/>
        <end position="265"/>
    </location>
</feature>
<dbReference type="GO" id="GO:0006355">
    <property type="term" value="P:regulation of DNA-templated transcription"/>
    <property type="evidence" value="ECO:0000318"/>
    <property type="project" value="GO_Central"/>
</dbReference>
<dbReference type="SMART" id="SM00774">
    <property type="entry name" value="WRKY"/>
    <property type="match status" value="2"/>
</dbReference>
<evidence type="ECO:0000256" key="6">
    <source>
        <dbReference type="ARBA" id="ARBA00023242"/>
    </source>
</evidence>
<dbReference type="PANTHER" id="PTHR31221">
    <property type="entry name" value="WRKY TRANSCRIPTION FACTOR PROTEIN 1-RELATED"/>
    <property type="match status" value="1"/>
</dbReference>
<evidence type="ECO:0000256" key="5">
    <source>
        <dbReference type="ARBA" id="ARBA00023163"/>
    </source>
</evidence>
<dbReference type="GO" id="GO:0000976">
    <property type="term" value="F:transcription cis-regulatory region binding"/>
    <property type="evidence" value="ECO:0000318"/>
    <property type="project" value="GO_Central"/>
</dbReference>
<dbReference type="GO" id="GO:0005634">
    <property type="term" value="C:nucleus"/>
    <property type="evidence" value="ECO:0000318"/>
    <property type="project" value="GO_Central"/>
</dbReference>